<dbReference type="AlphaFoldDB" id="F5YCW8"/>
<evidence type="ECO:0000313" key="3">
    <source>
        <dbReference type="Proteomes" id="UP000009222"/>
    </source>
</evidence>
<protein>
    <recommendedName>
        <fullName evidence="1">DUF4340 domain-containing protein</fullName>
    </recommendedName>
</protein>
<reference evidence="2 3" key="2">
    <citation type="journal article" date="2011" name="ISME J.">
        <title>RNA-seq reveals cooperative metabolic interactions between two termite-gut spirochete species in co-culture.</title>
        <authorList>
            <person name="Rosenthal A.Z."/>
            <person name="Matson E.G."/>
            <person name="Eldar A."/>
            <person name="Leadbetter J.R."/>
        </authorList>
    </citation>
    <scope>NUCLEOTIDE SEQUENCE [LARGE SCALE GENOMIC DNA]</scope>
    <source>
        <strain evidence="3">ATCC BAA-888 / DSM 13862 / ZAS-9</strain>
    </source>
</reference>
<name>F5YCW8_LEAAZ</name>
<dbReference type="eggNOG" id="ENOG5030UDM">
    <property type="taxonomic scope" value="Bacteria"/>
</dbReference>
<dbReference type="RefSeq" id="WP_015711539.1">
    <property type="nucleotide sequence ID" value="NC_015577.1"/>
</dbReference>
<dbReference type="EMBL" id="CP001841">
    <property type="protein sequence ID" value="AEF82580.1"/>
    <property type="molecule type" value="Genomic_DNA"/>
</dbReference>
<feature type="domain" description="DUF4340" evidence="1">
    <location>
        <begin position="78"/>
        <end position="251"/>
    </location>
</feature>
<keyword evidence="3" id="KW-1185">Reference proteome</keyword>
<dbReference type="InParanoid" id="F5YCW8"/>
<reference evidence="3" key="1">
    <citation type="submission" date="2009-12" db="EMBL/GenBank/DDBJ databases">
        <title>Complete sequence of Treponema azotonutricium strain ZAS-9.</title>
        <authorList>
            <person name="Tetu S.G."/>
            <person name="Matson E."/>
            <person name="Ren Q."/>
            <person name="Seshadri R."/>
            <person name="Elbourne L."/>
            <person name="Hassan K.A."/>
            <person name="Durkin A."/>
            <person name="Radune D."/>
            <person name="Mohamoud Y."/>
            <person name="Shay R."/>
            <person name="Jin S."/>
            <person name="Zhang X."/>
            <person name="Lucey K."/>
            <person name="Ballor N.R."/>
            <person name="Ottesen E."/>
            <person name="Rosenthal R."/>
            <person name="Allen A."/>
            <person name="Leadbetter J.R."/>
            <person name="Paulsen I.T."/>
        </authorList>
    </citation>
    <scope>NUCLEOTIDE SEQUENCE [LARGE SCALE GENOMIC DNA]</scope>
    <source>
        <strain evidence="3">ATCC BAA-888 / DSM 13862 / ZAS-9</strain>
    </source>
</reference>
<sequence length="309" mass="33758">MIYKKKLTLLSGLVLVLALSYILTIIFDPERQGAKSSAYAWITSDLLDRADRIEIAGSQGNTVLSRKNNLWVISEGTIDYPVKQSRVGDLFRVLSMRNSFPVRSTSASAMERLGLVEGKASRITVRGGAGLPLLDLLVGFADAPGSGLYLRKANQNEARSGEDVFTLYTEGSKNSWLDLRLFPGLNIGTVQRVRVNPLPGDGAAYALSRVNNGWQLSDSLLAVETSKAESWVRAIIDAEAESFASSPDTNGFNEASITLELGDGTIRELKVGASGEEKRRNSSITNSPFVYSLAEWAISRIFREASYWP</sequence>
<dbReference type="InterPro" id="IPR025641">
    <property type="entry name" value="DUF4340"/>
</dbReference>
<dbReference type="Pfam" id="PF14238">
    <property type="entry name" value="DUF4340"/>
    <property type="match status" value="1"/>
</dbReference>
<gene>
    <name evidence="2" type="ordered locus">TREAZ_0406</name>
</gene>
<evidence type="ECO:0000313" key="2">
    <source>
        <dbReference type="EMBL" id="AEF82580.1"/>
    </source>
</evidence>
<organism evidence="2 3">
    <name type="scientific">Leadbettera azotonutricia (strain ATCC BAA-888 / DSM 13862 / ZAS-9)</name>
    <name type="common">Treponema azotonutricium</name>
    <dbReference type="NCBI Taxonomy" id="545695"/>
    <lineage>
        <taxon>Bacteria</taxon>
        <taxon>Pseudomonadati</taxon>
        <taxon>Spirochaetota</taxon>
        <taxon>Spirochaetia</taxon>
        <taxon>Spirochaetales</taxon>
        <taxon>Breznakiellaceae</taxon>
        <taxon>Leadbettera</taxon>
    </lineage>
</organism>
<dbReference type="Proteomes" id="UP000009222">
    <property type="component" value="Chromosome"/>
</dbReference>
<proteinExistence type="predicted"/>
<evidence type="ECO:0000259" key="1">
    <source>
        <dbReference type="Pfam" id="PF14238"/>
    </source>
</evidence>
<dbReference type="KEGG" id="taz:TREAZ_0406"/>
<accession>F5YCW8</accession>
<dbReference type="HOGENOM" id="CLU_899980_0_0_12"/>